<dbReference type="GO" id="GO:0000712">
    <property type="term" value="P:resolution of meiotic recombination intermediates"/>
    <property type="evidence" value="ECO:0007669"/>
    <property type="project" value="TreeGrafter"/>
</dbReference>
<keyword evidence="12 13" id="KW-0539">Nucleus</keyword>
<dbReference type="InterPro" id="IPR047416">
    <property type="entry name" value="XPF_nuclease_Mus81"/>
</dbReference>
<evidence type="ECO:0000256" key="4">
    <source>
        <dbReference type="ARBA" id="ARBA00022722"/>
    </source>
</evidence>
<keyword evidence="11 13" id="KW-0234">DNA repair</keyword>
<dbReference type="GO" id="GO:0048476">
    <property type="term" value="C:Holliday junction resolvase complex"/>
    <property type="evidence" value="ECO:0007669"/>
    <property type="project" value="UniProtKB-UniRule"/>
</dbReference>
<evidence type="ECO:0000256" key="7">
    <source>
        <dbReference type="ARBA" id="ARBA00022763"/>
    </source>
</evidence>
<accession>A0A1D2M183</accession>
<dbReference type="GO" id="GO:0005634">
    <property type="term" value="C:nucleus"/>
    <property type="evidence" value="ECO:0007669"/>
    <property type="project" value="UniProtKB-SubCell"/>
</dbReference>
<keyword evidence="9 13" id="KW-0460">Magnesium</keyword>
<evidence type="ECO:0000256" key="13">
    <source>
        <dbReference type="RuleBase" id="RU369042"/>
    </source>
</evidence>
<evidence type="ECO:0000259" key="14">
    <source>
        <dbReference type="SMART" id="SM00891"/>
    </source>
</evidence>
<dbReference type="GO" id="GO:0031573">
    <property type="term" value="P:mitotic intra-S DNA damage checkpoint signaling"/>
    <property type="evidence" value="ECO:0007669"/>
    <property type="project" value="TreeGrafter"/>
</dbReference>
<dbReference type="SMART" id="SM00891">
    <property type="entry name" value="ERCC4"/>
    <property type="match status" value="1"/>
</dbReference>
<keyword evidence="7 13" id="KW-0227">DNA damage</keyword>
<evidence type="ECO:0000256" key="2">
    <source>
        <dbReference type="ARBA" id="ARBA00004123"/>
    </source>
</evidence>
<gene>
    <name evidence="15" type="ORF">Ocin01_19954</name>
</gene>
<keyword evidence="6 13" id="KW-0255">Endonuclease</keyword>
<keyword evidence="5 13" id="KW-0479">Metal-binding</keyword>
<dbReference type="GO" id="GO:0008821">
    <property type="term" value="F:crossover junction DNA endonuclease activity"/>
    <property type="evidence" value="ECO:0007669"/>
    <property type="project" value="UniProtKB-UniRule"/>
</dbReference>
<dbReference type="InterPro" id="IPR011335">
    <property type="entry name" value="Restrct_endonuc-II-like"/>
</dbReference>
<comment type="cofactor">
    <cofactor evidence="1 13">
        <name>Mg(2+)</name>
        <dbReference type="ChEBI" id="CHEBI:18420"/>
    </cofactor>
</comment>
<comment type="caution">
    <text evidence="15">The sequence shown here is derived from an EMBL/GenBank/DDBJ whole genome shotgun (WGS) entry which is preliminary data.</text>
</comment>
<feature type="domain" description="ERCC4" evidence="14">
    <location>
        <begin position="1"/>
        <end position="92"/>
    </location>
</feature>
<evidence type="ECO:0000313" key="16">
    <source>
        <dbReference type="Proteomes" id="UP000094527"/>
    </source>
</evidence>
<evidence type="ECO:0000256" key="3">
    <source>
        <dbReference type="ARBA" id="ARBA00010015"/>
    </source>
</evidence>
<evidence type="ECO:0000256" key="6">
    <source>
        <dbReference type="ARBA" id="ARBA00022759"/>
    </source>
</evidence>
<dbReference type="OMA" id="NICYVAC"/>
<dbReference type="InterPro" id="IPR033309">
    <property type="entry name" value="Mus81"/>
</dbReference>
<dbReference type="InterPro" id="IPR006166">
    <property type="entry name" value="ERCC4_domain"/>
</dbReference>
<dbReference type="GO" id="GO:0048257">
    <property type="term" value="F:3'-flap endonuclease activity"/>
    <property type="evidence" value="ECO:0007669"/>
    <property type="project" value="TreeGrafter"/>
</dbReference>
<dbReference type="Gene3D" id="3.40.50.10130">
    <property type="match status" value="1"/>
</dbReference>
<evidence type="ECO:0000256" key="8">
    <source>
        <dbReference type="ARBA" id="ARBA00022801"/>
    </source>
</evidence>
<evidence type="ECO:0000256" key="9">
    <source>
        <dbReference type="ARBA" id="ARBA00022842"/>
    </source>
</evidence>
<comment type="subunit">
    <text evidence="13">Interacts with EME1.</text>
</comment>
<dbReference type="CDD" id="cd20074">
    <property type="entry name" value="XPF_nuclease_Mus81"/>
    <property type="match status" value="1"/>
</dbReference>
<dbReference type="GO" id="GO:0006308">
    <property type="term" value="P:DNA catabolic process"/>
    <property type="evidence" value="ECO:0007669"/>
    <property type="project" value="UniProtKB-UniRule"/>
</dbReference>
<evidence type="ECO:0000256" key="10">
    <source>
        <dbReference type="ARBA" id="ARBA00023172"/>
    </source>
</evidence>
<dbReference type="Gene3D" id="1.10.150.670">
    <property type="entry name" value="Crossover junction endonuclease EME1, DNA-binding domain"/>
    <property type="match status" value="1"/>
</dbReference>
<name>A0A1D2M183_ORCCI</name>
<comment type="subcellular location">
    <subcellularLocation>
        <location evidence="2 13">Nucleus</location>
    </subcellularLocation>
</comment>
<keyword evidence="4 13" id="KW-0540">Nuclease</keyword>
<keyword evidence="16" id="KW-1185">Reference proteome</keyword>
<keyword evidence="8 13" id="KW-0378">Hydrolase</keyword>
<evidence type="ECO:0000256" key="5">
    <source>
        <dbReference type="ARBA" id="ARBA00022723"/>
    </source>
</evidence>
<reference evidence="15 16" key="1">
    <citation type="journal article" date="2016" name="Genome Biol. Evol.">
        <title>Gene Family Evolution Reflects Adaptation to Soil Environmental Stressors in the Genome of the Collembolan Orchesella cincta.</title>
        <authorList>
            <person name="Faddeeva-Vakhrusheva A."/>
            <person name="Derks M.F."/>
            <person name="Anvar S.Y."/>
            <person name="Agamennone V."/>
            <person name="Suring W."/>
            <person name="Smit S."/>
            <person name="van Straalen N.M."/>
            <person name="Roelofs D."/>
        </authorList>
    </citation>
    <scope>NUCLEOTIDE SEQUENCE [LARGE SCALE GENOMIC DNA]</scope>
    <source>
        <tissue evidence="15">Mixed pool</tissue>
    </source>
</reference>
<comment type="function">
    <text evidence="13">Interacts with EME1 to form a DNA structure-specific endonuclease with substrate preference for branched DNA structures with a 5'-end at the branch nick. Typical substrates include 3'-flap structures, D-loops, replication forks and nicked Holliday junctions. May be required in mitosis for the processing of stalled or collapsed replication fork intermediates. May be required in meiosis for the repair of meiosis-specific double strand breaks subsequent to single-end invasion (SEI).</text>
</comment>
<dbReference type="STRING" id="48709.A0A1D2M183"/>
<dbReference type="GO" id="GO:0003677">
    <property type="term" value="F:DNA binding"/>
    <property type="evidence" value="ECO:0007669"/>
    <property type="project" value="UniProtKB-UniRule"/>
</dbReference>
<evidence type="ECO:0000313" key="15">
    <source>
        <dbReference type="EMBL" id="ODM86728.1"/>
    </source>
</evidence>
<dbReference type="PANTHER" id="PTHR13451:SF0">
    <property type="entry name" value="CROSSOVER JUNCTION ENDONUCLEASE MUS81"/>
    <property type="match status" value="1"/>
</dbReference>
<sequence>MGEVSRRITESRSMLSAGDFVWVCREIADVAGNRNRLTMSRTNELILILPYVVERKRTDDLAHSIRDGRFHEQKYRLTQTKLQPVYLIESYGKGDWGIAEGALERAVCNTQIENGFLVQETLSIEETCAYLTFMTRHLKASYESKTIIGCRKADWTNFKDAGTDAEAHLMFFSDFNDFSVKKMNWKVKEMFARHLMRLKGLSVEKAYAIIQKYPTLDHLLRRTPMRE</sequence>
<organism evidence="15 16">
    <name type="scientific">Orchesella cincta</name>
    <name type="common">Springtail</name>
    <name type="synonym">Podura cincta</name>
    <dbReference type="NCBI Taxonomy" id="48709"/>
    <lineage>
        <taxon>Eukaryota</taxon>
        <taxon>Metazoa</taxon>
        <taxon>Ecdysozoa</taxon>
        <taxon>Arthropoda</taxon>
        <taxon>Hexapoda</taxon>
        <taxon>Collembola</taxon>
        <taxon>Entomobryomorpha</taxon>
        <taxon>Entomobryoidea</taxon>
        <taxon>Orchesellidae</taxon>
        <taxon>Orchesellinae</taxon>
        <taxon>Orchesella</taxon>
    </lineage>
</organism>
<keyword evidence="10 13" id="KW-0233">DNA recombination</keyword>
<dbReference type="EMBL" id="LJIJ01007465">
    <property type="protein sequence ID" value="ODM86728.1"/>
    <property type="molecule type" value="Genomic_DNA"/>
</dbReference>
<dbReference type="OrthoDB" id="5963188at2759"/>
<dbReference type="Pfam" id="PF02732">
    <property type="entry name" value="ERCC4"/>
    <property type="match status" value="1"/>
</dbReference>
<dbReference type="InterPro" id="IPR042530">
    <property type="entry name" value="EME1/EME2_C"/>
</dbReference>
<dbReference type="EC" id="3.1.22.-" evidence="13"/>
<dbReference type="PANTHER" id="PTHR13451">
    <property type="entry name" value="CLASS II CROSSOVER JUNCTION ENDONUCLEASE MUS81"/>
    <property type="match status" value="1"/>
</dbReference>
<evidence type="ECO:0000256" key="11">
    <source>
        <dbReference type="ARBA" id="ARBA00023204"/>
    </source>
</evidence>
<evidence type="ECO:0000256" key="12">
    <source>
        <dbReference type="ARBA" id="ARBA00023242"/>
    </source>
</evidence>
<dbReference type="GO" id="GO:0000727">
    <property type="term" value="P:double-strand break repair via break-induced replication"/>
    <property type="evidence" value="ECO:0007669"/>
    <property type="project" value="UniProtKB-UniRule"/>
</dbReference>
<protein>
    <recommendedName>
        <fullName evidence="13">Crossover junction endonuclease MUS81</fullName>
        <ecNumber evidence="13">3.1.22.-</ecNumber>
    </recommendedName>
</protein>
<proteinExistence type="inferred from homology"/>
<dbReference type="GO" id="GO:0046872">
    <property type="term" value="F:metal ion binding"/>
    <property type="evidence" value="ECO:0007669"/>
    <property type="project" value="UniProtKB-UniRule"/>
</dbReference>
<comment type="similarity">
    <text evidence="3 13">Belongs to the XPF family.</text>
</comment>
<dbReference type="Proteomes" id="UP000094527">
    <property type="component" value="Unassembled WGS sequence"/>
</dbReference>
<evidence type="ECO:0000256" key="1">
    <source>
        <dbReference type="ARBA" id="ARBA00001946"/>
    </source>
</evidence>
<dbReference type="AlphaFoldDB" id="A0A1D2M183"/>
<dbReference type="SUPFAM" id="SSF52980">
    <property type="entry name" value="Restriction endonuclease-like"/>
    <property type="match status" value="1"/>
</dbReference>